<reference evidence="4" key="1">
    <citation type="submission" date="2022-04" db="EMBL/GenBank/DDBJ databases">
        <title>Complete genome sequences of Ezakiella coagulans and Fenollaria massiliensis.</title>
        <authorList>
            <person name="France M.T."/>
            <person name="Clifford J."/>
            <person name="Narina S."/>
            <person name="Rutt L."/>
            <person name="Ravel J."/>
        </authorList>
    </citation>
    <scope>NUCLEOTIDE SEQUENCE</scope>
    <source>
        <strain evidence="4">C0061C2</strain>
    </source>
</reference>
<evidence type="ECO:0000259" key="3">
    <source>
        <dbReference type="Pfam" id="PF07804"/>
    </source>
</evidence>
<dbReference type="CDD" id="cd17792">
    <property type="entry name" value="CtkA"/>
    <property type="match status" value="1"/>
</dbReference>
<dbReference type="KEGG" id="fms:M1R53_05740"/>
<feature type="domain" description="HipA-like C-terminal" evidence="3">
    <location>
        <begin position="17"/>
        <end position="202"/>
    </location>
</feature>
<proteinExistence type="predicted"/>
<evidence type="ECO:0000313" key="4">
    <source>
        <dbReference type="EMBL" id="UQK58739.1"/>
    </source>
</evidence>
<accession>A0A9E7DIP8</accession>
<sequence>MIDFSNCDIDLSVNYNGANGKKACIIYNNERYMIKTAGLAKDNPNIKYSNSCISEYVSCNIIDEFGYEVQKTILGEFNGKMVVACKDFRENGKYTFYDFASLKNNIVFSSTNGTDAELSEVLTTIEEQNLIQVDKLKTFFWDQFIIDAFLGNFDRHNGNWGYLYNNEIGLCKPAPIFDCGSCLYPQLAENQMKIVLNDENQINERIYVFPNSALKIGGAKLNYYNYLKNTDNVDCHNALKKFVEKYDKDKILKVISDTPQIFDIHKEFVYKMLDSRYKKIIIFSLENNININKSF</sequence>
<dbReference type="Gene3D" id="1.10.1070.20">
    <property type="match status" value="1"/>
</dbReference>
<dbReference type="GO" id="GO:0016301">
    <property type="term" value="F:kinase activity"/>
    <property type="evidence" value="ECO:0007669"/>
    <property type="project" value="UniProtKB-KW"/>
</dbReference>
<dbReference type="Gene3D" id="3.30.200.120">
    <property type="match status" value="1"/>
</dbReference>
<keyword evidence="2" id="KW-0418">Kinase</keyword>
<evidence type="ECO:0000256" key="2">
    <source>
        <dbReference type="ARBA" id="ARBA00022777"/>
    </source>
</evidence>
<dbReference type="InterPro" id="IPR012893">
    <property type="entry name" value="HipA-like_C"/>
</dbReference>
<keyword evidence="1" id="KW-0808">Transferase</keyword>
<dbReference type="Proteomes" id="UP000831151">
    <property type="component" value="Chromosome"/>
</dbReference>
<gene>
    <name evidence="4" type="ORF">M1R53_05740</name>
</gene>
<dbReference type="EMBL" id="CP096649">
    <property type="protein sequence ID" value="UQK58739.1"/>
    <property type="molecule type" value="Genomic_DNA"/>
</dbReference>
<protein>
    <submittedName>
        <fullName evidence="4">HipA domain-containing protein</fullName>
    </submittedName>
</protein>
<name>A0A9E7DIP8_9FIRM</name>
<evidence type="ECO:0000313" key="5">
    <source>
        <dbReference type="Proteomes" id="UP000831151"/>
    </source>
</evidence>
<keyword evidence="5" id="KW-1185">Reference proteome</keyword>
<dbReference type="RefSeq" id="WP_249242318.1">
    <property type="nucleotide sequence ID" value="NZ_CP096649.1"/>
</dbReference>
<organism evidence="4 5">
    <name type="scientific">Fenollaria massiliensis</name>
    <dbReference type="NCBI Taxonomy" id="938288"/>
    <lineage>
        <taxon>Bacteria</taxon>
        <taxon>Bacillati</taxon>
        <taxon>Bacillota</taxon>
        <taxon>Clostridia</taxon>
        <taxon>Eubacteriales</taxon>
        <taxon>Fenollaria</taxon>
    </lineage>
</organism>
<dbReference type="AlphaFoldDB" id="A0A9E7DIP8"/>
<evidence type="ECO:0000256" key="1">
    <source>
        <dbReference type="ARBA" id="ARBA00022679"/>
    </source>
</evidence>
<dbReference type="Pfam" id="PF07804">
    <property type="entry name" value="HipA_C"/>
    <property type="match status" value="1"/>
</dbReference>